<evidence type="ECO:0000313" key="1">
    <source>
        <dbReference type="EMBL" id="AZA47501.1"/>
    </source>
</evidence>
<accession>A0A3G6LW64</accession>
<dbReference type="Proteomes" id="UP000273270">
    <property type="component" value="Chromosome"/>
</dbReference>
<proteinExistence type="predicted"/>
<evidence type="ECO:0008006" key="3">
    <source>
        <dbReference type="Google" id="ProtNLM"/>
    </source>
</evidence>
<gene>
    <name evidence="1" type="ORF">EG346_04560</name>
</gene>
<protein>
    <recommendedName>
        <fullName evidence="3">SGNH/GDSL hydrolase family protein</fullName>
    </recommendedName>
</protein>
<organism evidence="1 2">
    <name type="scientific">Chryseobacterium carnipullorum</name>
    <dbReference type="NCBI Taxonomy" id="1124835"/>
    <lineage>
        <taxon>Bacteria</taxon>
        <taxon>Pseudomonadati</taxon>
        <taxon>Bacteroidota</taxon>
        <taxon>Flavobacteriia</taxon>
        <taxon>Flavobacteriales</taxon>
        <taxon>Weeksellaceae</taxon>
        <taxon>Chryseobacterium group</taxon>
        <taxon>Chryseobacterium</taxon>
    </lineage>
</organism>
<evidence type="ECO:0000313" key="2">
    <source>
        <dbReference type="Proteomes" id="UP000273270"/>
    </source>
</evidence>
<reference evidence="2" key="1">
    <citation type="submission" date="2018-11" db="EMBL/GenBank/DDBJ databases">
        <title>Proposal to divide the Flavobacteriaceae and reorganize its genera based on Amino Acid Identity values calculated from whole genome sequences.</title>
        <authorList>
            <person name="Nicholson A.C."/>
            <person name="Gulvik C.A."/>
            <person name="Whitney A.M."/>
            <person name="Humrighouse B.W."/>
            <person name="Bell M."/>
            <person name="Holmes B."/>
            <person name="Steigerwalt A.G."/>
            <person name="Villarma A."/>
            <person name="Sheth M."/>
            <person name="Batra D."/>
            <person name="Pryor J."/>
            <person name="Bernardet J.-F."/>
            <person name="Hugo C."/>
            <person name="Kampfer P."/>
            <person name="Newman J."/>
            <person name="McQuiston J.R."/>
        </authorList>
    </citation>
    <scope>NUCLEOTIDE SEQUENCE [LARGE SCALE GENOMIC DNA]</scope>
    <source>
        <strain evidence="2">G0188</strain>
    </source>
</reference>
<dbReference type="SUPFAM" id="SSF52266">
    <property type="entry name" value="SGNH hydrolase"/>
    <property type="match status" value="1"/>
</dbReference>
<dbReference type="AlphaFoldDB" id="A0A3G6LW64"/>
<sequence length="324" mass="37700">MKRFLSILSLFIAIMFIIGLIKLAISPNSNYSYPFLSAKMEYLKKHPEYNLYFIGSSKINNQIDCKLLDANVEGLKSYNLGANASFNLENFQTLEYVLENPSFKPKYIVLELQDKINITRLNLKTERSFGAFNYENTIFASQFQLNNDNYKQVVLAWASFVLNVFHFNKNSDEKAVQENYNRFVYEDQGFSPLEYSVVPRTKENQLKRVIKDRLAGYHADHEKHGLNRALVEKINEIAGKCKKRNIQLIMFIPGPAEPAAKKLEVYKDKFSVPVISLVDPDEYPEFYLYENRWDYGHLNEKGSKILSNKLVPFLKNILQKDIEK</sequence>
<dbReference type="KEGG" id="ccau:EG346_04560"/>
<dbReference type="EMBL" id="CP033920">
    <property type="protein sequence ID" value="AZA47501.1"/>
    <property type="molecule type" value="Genomic_DNA"/>
</dbReference>
<keyword evidence="2" id="KW-1185">Reference proteome</keyword>
<name>A0A3G6LW64_CHRCU</name>